<accession>A0A9P8UKA3</accession>
<name>A0A9P8UKA3_9PEZI</name>
<dbReference type="PANTHER" id="PTHR46082">
    <property type="entry name" value="ATP/GTP-BINDING PROTEIN-RELATED"/>
    <property type="match status" value="1"/>
</dbReference>
<dbReference type="Gene3D" id="1.25.40.10">
    <property type="entry name" value="Tetratricopeptide repeat domain"/>
    <property type="match status" value="1"/>
</dbReference>
<evidence type="ECO:0000256" key="1">
    <source>
        <dbReference type="SAM" id="MobiDB-lite"/>
    </source>
</evidence>
<keyword evidence="3" id="KW-1185">Reference proteome</keyword>
<dbReference type="InterPro" id="IPR053137">
    <property type="entry name" value="NLR-like"/>
</dbReference>
<dbReference type="Proteomes" id="UP000758603">
    <property type="component" value="Unassembled WGS sequence"/>
</dbReference>
<proteinExistence type="predicted"/>
<dbReference type="EMBL" id="JAGPXC010000005">
    <property type="protein sequence ID" value="KAH6653677.1"/>
    <property type="molecule type" value="Genomic_DNA"/>
</dbReference>
<evidence type="ECO:0000313" key="2">
    <source>
        <dbReference type="EMBL" id="KAH6653677.1"/>
    </source>
</evidence>
<reference evidence="2" key="1">
    <citation type="journal article" date="2021" name="Nat. Commun.">
        <title>Genetic determinants of endophytism in the Arabidopsis root mycobiome.</title>
        <authorList>
            <person name="Mesny F."/>
            <person name="Miyauchi S."/>
            <person name="Thiergart T."/>
            <person name="Pickel B."/>
            <person name="Atanasova L."/>
            <person name="Karlsson M."/>
            <person name="Huettel B."/>
            <person name="Barry K.W."/>
            <person name="Haridas S."/>
            <person name="Chen C."/>
            <person name="Bauer D."/>
            <person name="Andreopoulos W."/>
            <person name="Pangilinan J."/>
            <person name="LaButti K."/>
            <person name="Riley R."/>
            <person name="Lipzen A."/>
            <person name="Clum A."/>
            <person name="Drula E."/>
            <person name="Henrissat B."/>
            <person name="Kohler A."/>
            <person name="Grigoriev I.V."/>
            <person name="Martin F.M."/>
            <person name="Hacquard S."/>
        </authorList>
    </citation>
    <scope>NUCLEOTIDE SEQUENCE</scope>
    <source>
        <strain evidence="2">MPI-SDFR-AT-0073</strain>
    </source>
</reference>
<dbReference type="InterPro" id="IPR011990">
    <property type="entry name" value="TPR-like_helical_dom_sf"/>
</dbReference>
<organism evidence="2 3">
    <name type="scientific">Truncatella angustata</name>
    <dbReference type="NCBI Taxonomy" id="152316"/>
    <lineage>
        <taxon>Eukaryota</taxon>
        <taxon>Fungi</taxon>
        <taxon>Dikarya</taxon>
        <taxon>Ascomycota</taxon>
        <taxon>Pezizomycotina</taxon>
        <taxon>Sordariomycetes</taxon>
        <taxon>Xylariomycetidae</taxon>
        <taxon>Amphisphaeriales</taxon>
        <taxon>Sporocadaceae</taxon>
        <taxon>Truncatella</taxon>
    </lineage>
</organism>
<evidence type="ECO:0008006" key="4">
    <source>
        <dbReference type="Google" id="ProtNLM"/>
    </source>
</evidence>
<dbReference type="PANTHER" id="PTHR46082:SF6">
    <property type="entry name" value="AAA+ ATPASE DOMAIN-CONTAINING PROTEIN-RELATED"/>
    <property type="match status" value="1"/>
</dbReference>
<evidence type="ECO:0000313" key="3">
    <source>
        <dbReference type="Proteomes" id="UP000758603"/>
    </source>
</evidence>
<gene>
    <name evidence="2" type="ORF">BKA67DRAFT_679622</name>
</gene>
<protein>
    <recommendedName>
        <fullName evidence="4">Kinesin light chain</fullName>
    </recommendedName>
</protein>
<comment type="caution">
    <text evidence="2">The sequence shown here is derived from an EMBL/GenBank/DDBJ whole genome shotgun (WGS) entry which is preliminary data.</text>
</comment>
<dbReference type="SUPFAM" id="SSF48452">
    <property type="entry name" value="TPR-like"/>
    <property type="match status" value="1"/>
</dbReference>
<sequence length="456" mass="51974">MPLAIVQATAYIAHRAPRCSVGQYLEMFEKSDRKRVTLLDYEGGQLRRDRDAKNSIIITWHISFNYIRQTRPSSADLLALMSYFDRQGIPEYLLRMRGVDNHAELTGSDGNSSVLEDDNDGDWDSGDSASSDGDTFKDDLILLRNFSFVSVTGSSDVFEMHRLVQIAMQKWLANDGQEERWKHQFISNLSTNLPNGQYENWATWKTLLPHARAASRHKLKDDAALLDWASILYLTAWFYERIGSGYEAEEVYVLAMKVRTRLLGREHQDALNSITMAGLAYKLRGRWEEAEKLEVEVMETRKQKLGADHPSTLTSMANLASTFWNQGRWEEAKKLEVEVMETSKQKLGADHSDTLTSMNNLACTWKALDRDREALALMAQCVAMQSRIIGAQHPDHLSSLSTLNRWEEEQWEDYVLEGTASCSEVGNIDFEDTEDSGASRILDTLFNRGCWPYNAQ</sequence>
<dbReference type="GeneID" id="70137770"/>
<feature type="compositionally biased region" description="Acidic residues" evidence="1">
    <location>
        <begin position="115"/>
        <end position="125"/>
    </location>
</feature>
<dbReference type="OrthoDB" id="20872at2759"/>
<dbReference type="AlphaFoldDB" id="A0A9P8UKA3"/>
<dbReference type="Pfam" id="PF13374">
    <property type="entry name" value="TPR_10"/>
    <property type="match status" value="3"/>
</dbReference>
<dbReference type="RefSeq" id="XP_045957954.1">
    <property type="nucleotide sequence ID" value="XM_046108879.1"/>
</dbReference>
<feature type="region of interest" description="Disordered" evidence="1">
    <location>
        <begin position="105"/>
        <end position="131"/>
    </location>
</feature>